<dbReference type="Pfam" id="PF02355">
    <property type="entry name" value="SecD_SecF_C"/>
    <property type="match status" value="1"/>
</dbReference>
<evidence type="ECO:0000259" key="11">
    <source>
        <dbReference type="Pfam" id="PF13721"/>
    </source>
</evidence>
<dbReference type="Pfam" id="PF21760">
    <property type="entry name" value="SecD_1st"/>
    <property type="match status" value="1"/>
</dbReference>
<keyword evidence="4 9" id="KW-0812">Transmembrane</keyword>
<dbReference type="GO" id="GO:0006605">
    <property type="term" value="P:protein targeting"/>
    <property type="evidence" value="ECO:0007669"/>
    <property type="project" value="UniProtKB-UniRule"/>
</dbReference>
<keyword evidence="7 9" id="KW-0811">Translocation</keyword>
<sequence>MNRYPLWKYILIVVAILLGALYTAPNYYGESPAVQVTSGKSTVKMSSEMTAKVEEVLKGAGIATNGIAFDGTGTYASVRARFADPDTQFRAKSVLEKGLNADPADPTYLVALNLQKDTPKWLQALHALPMYLGLDLRGGVHFLMQVDTKAVLAKRVQGIQAASRTLLRDKNVRHAGIDRVGDTIEIKFRDDATRQKAKDVLQGQMTDLLFVDSGEGDALKTTVSLKPAALKQTIDDGVKQNISTLSKRVNELGVSEPVLQQQGPDRIVVQLPGVQDVARARAVIGRTATLEVRMVDETVTPGTEMTAAIPFNSELFTVGKGVPVVLTKDVVLTGDYISSATASFDQNQQPAVGIDLNGDGGRKMRDATRDRVGKKMAIVLFEKGKPEVLSVATIQSELGSRFQITGMGNAENSAELALLLRSGALSAPMDVIEERTIGPQLGAENISKGLHSTMYGFAAIALFMIAYYMMFGFFSVLALACNLLLLVALLSLMQATLTLPGIAAIALALGMAIDANVLINERIREELRSGATPQAAISAGFDRAWATIIDSNVTTLIVGVALWVFGSGPIRGFAVVHCLGILTSMFSAVFISRGVVNLWYGRKKKLQSIAIGTVWVPGLK</sequence>
<dbReference type="NCBIfam" id="TIGR00916">
    <property type="entry name" value="2A0604s01"/>
    <property type="match status" value="1"/>
</dbReference>
<dbReference type="InterPro" id="IPR027398">
    <property type="entry name" value="SecD-TM"/>
</dbReference>
<dbReference type="PANTHER" id="PTHR30081">
    <property type="entry name" value="PROTEIN-EXPORT MEMBRANE PROTEIN SEC"/>
    <property type="match status" value="1"/>
</dbReference>
<dbReference type="Pfam" id="PF22599">
    <property type="entry name" value="SecDF_P1_head"/>
    <property type="match status" value="1"/>
</dbReference>
<dbReference type="FunFam" id="1.20.1640.10:FF:000004">
    <property type="entry name" value="Protein translocase subunit SecD"/>
    <property type="match status" value="1"/>
</dbReference>
<dbReference type="Gene3D" id="3.30.70.3400">
    <property type="match status" value="2"/>
</dbReference>
<dbReference type="GO" id="GO:0015450">
    <property type="term" value="F:protein-transporting ATPase activity"/>
    <property type="evidence" value="ECO:0007669"/>
    <property type="project" value="InterPro"/>
</dbReference>
<reference evidence="14" key="1">
    <citation type="submission" date="2019-12" db="EMBL/GenBank/DDBJ databases">
        <title>Novel species isolated from a subtropical stream in China.</title>
        <authorList>
            <person name="Lu H."/>
        </authorList>
    </citation>
    <scope>NUCLEOTIDE SEQUENCE [LARGE SCALE GENOMIC DNA]</scope>
    <source>
        <strain evidence="14">FT81W</strain>
    </source>
</reference>
<dbReference type="Pfam" id="PF13721">
    <property type="entry name" value="SecD-TM1"/>
    <property type="match status" value="1"/>
</dbReference>
<dbReference type="SUPFAM" id="SSF82866">
    <property type="entry name" value="Multidrug efflux transporter AcrB transmembrane domain"/>
    <property type="match status" value="1"/>
</dbReference>
<dbReference type="InterPro" id="IPR048631">
    <property type="entry name" value="SecD_1st"/>
</dbReference>
<feature type="transmembrane region" description="Helical" evidence="9">
    <location>
        <begin position="544"/>
        <end position="566"/>
    </location>
</feature>
<evidence type="ECO:0000256" key="9">
    <source>
        <dbReference type="HAMAP-Rule" id="MF_01463"/>
    </source>
</evidence>
<accession>A0A845GID7</accession>
<feature type="transmembrane region" description="Helical" evidence="9">
    <location>
        <begin position="449"/>
        <end position="469"/>
    </location>
</feature>
<dbReference type="GO" id="GO:0065002">
    <property type="term" value="P:intracellular protein transmembrane transport"/>
    <property type="evidence" value="ECO:0007669"/>
    <property type="project" value="UniProtKB-UniRule"/>
</dbReference>
<keyword evidence="3 9" id="KW-1003">Cell membrane</keyword>
<evidence type="ECO:0000259" key="10">
    <source>
        <dbReference type="Pfam" id="PF02355"/>
    </source>
</evidence>
<keyword evidence="6 9" id="KW-1133">Transmembrane helix</keyword>
<evidence type="ECO:0000256" key="1">
    <source>
        <dbReference type="ARBA" id="ARBA00004651"/>
    </source>
</evidence>
<dbReference type="GO" id="GO:0005886">
    <property type="term" value="C:plasma membrane"/>
    <property type="evidence" value="ECO:0007669"/>
    <property type="project" value="UniProtKB-SubCell"/>
</dbReference>
<name>A0A845GID7_9BURK</name>
<comment type="function">
    <text evidence="9">Part of the Sec protein translocase complex. Interacts with the SecYEG preprotein conducting channel. SecDF uses the proton motive force (PMF) to complete protein translocation after the ATP-dependent function of SecA.</text>
</comment>
<evidence type="ECO:0000256" key="3">
    <source>
        <dbReference type="ARBA" id="ARBA00022475"/>
    </source>
</evidence>
<comment type="subunit">
    <text evidence="9">Forms a complex with SecF. Part of the essential Sec protein translocation apparatus which comprises SecA, SecYEG and auxiliary proteins SecDF-YajC and YidC.</text>
</comment>
<dbReference type="InterPro" id="IPR022646">
    <property type="entry name" value="SecD/SecF_CS"/>
</dbReference>
<evidence type="ECO:0000313" key="15">
    <source>
        <dbReference type="Proteomes" id="UP000447355"/>
    </source>
</evidence>
<dbReference type="PANTHER" id="PTHR30081:SF1">
    <property type="entry name" value="PROTEIN TRANSLOCASE SUBUNIT SECD"/>
    <property type="match status" value="1"/>
</dbReference>
<feature type="domain" description="Protein export membrane protein SecD/SecF C-terminal" evidence="10">
    <location>
        <begin position="430"/>
        <end position="599"/>
    </location>
</feature>
<evidence type="ECO:0000259" key="13">
    <source>
        <dbReference type="Pfam" id="PF22599"/>
    </source>
</evidence>
<evidence type="ECO:0000256" key="2">
    <source>
        <dbReference type="ARBA" id="ARBA00022448"/>
    </source>
</evidence>
<evidence type="ECO:0000256" key="6">
    <source>
        <dbReference type="ARBA" id="ARBA00022989"/>
    </source>
</evidence>
<evidence type="ECO:0000256" key="7">
    <source>
        <dbReference type="ARBA" id="ARBA00023010"/>
    </source>
</evidence>
<keyword evidence="8 9" id="KW-0472">Membrane</keyword>
<dbReference type="InterPro" id="IPR022813">
    <property type="entry name" value="SecD/SecF_arch_bac"/>
</dbReference>
<dbReference type="Proteomes" id="UP000447355">
    <property type="component" value="Unassembled WGS sequence"/>
</dbReference>
<dbReference type="Gene3D" id="3.30.1360.200">
    <property type="match status" value="1"/>
</dbReference>
<evidence type="ECO:0000313" key="14">
    <source>
        <dbReference type="EMBL" id="MYM94343.1"/>
    </source>
</evidence>
<dbReference type="RefSeq" id="WP_161083525.1">
    <property type="nucleotide sequence ID" value="NZ_WWCX01000013.1"/>
</dbReference>
<dbReference type="EMBL" id="WWCX01000013">
    <property type="protein sequence ID" value="MYM94343.1"/>
    <property type="molecule type" value="Genomic_DNA"/>
</dbReference>
<comment type="caution">
    <text evidence="14">The sequence shown here is derived from an EMBL/GenBank/DDBJ whole genome shotgun (WGS) entry which is preliminary data.</text>
</comment>
<feature type="domain" description="Protein translocase subunit SecDF P1" evidence="12">
    <location>
        <begin position="238"/>
        <end position="297"/>
    </location>
</feature>
<evidence type="ECO:0000256" key="5">
    <source>
        <dbReference type="ARBA" id="ARBA00022927"/>
    </source>
</evidence>
<dbReference type="Gene3D" id="1.20.1640.10">
    <property type="entry name" value="Multidrug efflux transporter AcrB transmembrane domain"/>
    <property type="match status" value="1"/>
</dbReference>
<dbReference type="GO" id="GO:0043952">
    <property type="term" value="P:protein transport by the Sec complex"/>
    <property type="evidence" value="ECO:0007669"/>
    <property type="project" value="UniProtKB-UniRule"/>
</dbReference>
<dbReference type="InterPro" id="IPR055344">
    <property type="entry name" value="SecD_SecF_C_bact"/>
</dbReference>
<dbReference type="NCBIfam" id="TIGR01129">
    <property type="entry name" value="secD"/>
    <property type="match status" value="1"/>
</dbReference>
<comment type="caution">
    <text evidence="9">Lacks conserved residue(s) required for the propagation of feature annotation.</text>
</comment>
<dbReference type="HAMAP" id="MF_01463_B">
    <property type="entry name" value="SecD_B"/>
    <property type="match status" value="1"/>
</dbReference>
<protein>
    <recommendedName>
        <fullName evidence="9">Protein translocase subunit SecD</fullName>
    </recommendedName>
</protein>
<dbReference type="AlphaFoldDB" id="A0A845GID7"/>
<evidence type="ECO:0000259" key="12">
    <source>
        <dbReference type="Pfam" id="PF21760"/>
    </source>
</evidence>
<dbReference type="InterPro" id="IPR048634">
    <property type="entry name" value="SecD_SecF_C"/>
</dbReference>
<feature type="domain" description="SecD export protein N-terminal TM" evidence="11">
    <location>
        <begin position="1"/>
        <end position="112"/>
    </location>
</feature>
<proteinExistence type="inferred from homology"/>
<gene>
    <name evidence="9 14" type="primary">secD</name>
    <name evidence="14" type="ORF">GTP90_10795</name>
</gene>
<dbReference type="InterPro" id="IPR054384">
    <property type="entry name" value="SecDF_P1_head"/>
</dbReference>
<organism evidence="14 15">
    <name type="scientific">Duganella vulcania</name>
    <dbReference type="NCBI Taxonomy" id="2692166"/>
    <lineage>
        <taxon>Bacteria</taxon>
        <taxon>Pseudomonadati</taxon>
        <taxon>Pseudomonadota</taxon>
        <taxon>Betaproteobacteria</taxon>
        <taxon>Burkholderiales</taxon>
        <taxon>Oxalobacteraceae</taxon>
        <taxon>Telluria group</taxon>
        <taxon>Duganella</taxon>
    </lineage>
</organism>
<feature type="domain" description="SecDF P1 head subdomain" evidence="13">
    <location>
        <begin position="320"/>
        <end position="427"/>
    </location>
</feature>
<keyword evidence="5 9" id="KW-0653">Protein transport</keyword>
<dbReference type="InterPro" id="IPR005791">
    <property type="entry name" value="SecD"/>
</dbReference>
<keyword evidence="2 9" id="KW-0813">Transport</keyword>
<evidence type="ECO:0000256" key="8">
    <source>
        <dbReference type="ARBA" id="ARBA00023136"/>
    </source>
</evidence>
<comment type="similarity">
    <text evidence="9">Belongs to the SecD/SecF family. SecD subfamily.</text>
</comment>
<feature type="transmembrane region" description="Helical" evidence="9">
    <location>
        <begin position="476"/>
        <end position="495"/>
    </location>
</feature>
<feature type="transmembrane region" description="Helical" evidence="9">
    <location>
        <begin position="572"/>
        <end position="596"/>
    </location>
</feature>
<dbReference type="Pfam" id="PF07549">
    <property type="entry name" value="Sec_GG"/>
    <property type="match status" value="1"/>
</dbReference>
<comment type="subcellular location">
    <subcellularLocation>
        <location evidence="1 9">Cell membrane</location>
        <topology evidence="1 9">Multi-pass membrane protein</topology>
    </subcellularLocation>
</comment>
<evidence type="ECO:0000256" key="4">
    <source>
        <dbReference type="ARBA" id="ARBA00022692"/>
    </source>
</evidence>